<organism evidence="1 2">
    <name type="scientific">Cystobacter fuscus (strain ATCC 25194 / DSM 2262 / NBRC 100088 / M29)</name>
    <dbReference type="NCBI Taxonomy" id="1242864"/>
    <lineage>
        <taxon>Bacteria</taxon>
        <taxon>Pseudomonadati</taxon>
        <taxon>Myxococcota</taxon>
        <taxon>Myxococcia</taxon>
        <taxon>Myxococcales</taxon>
        <taxon>Cystobacterineae</taxon>
        <taxon>Archangiaceae</taxon>
        <taxon>Cystobacter</taxon>
    </lineage>
</organism>
<dbReference type="Gene3D" id="2.130.10.80">
    <property type="entry name" value="Galactose oxidase/kelch, beta-propeller"/>
    <property type="match status" value="1"/>
</dbReference>
<dbReference type="InterPro" id="IPR037293">
    <property type="entry name" value="Gal_Oxidase_central_sf"/>
</dbReference>
<dbReference type="eggNOG" id="COG3055">
    <property type="taxonomic scope" value="Bacteria"/>
</dbReference>
<evidence type="ECO:0000313" key="1">
    <source>
        <dbReference type="EMBL" id="EPX60686.1"/>
    </source>
</evidence>
<reference evidence="1" key="1">
    <citation type="submission" date="2013-05" db="EMBL/GenBank/DDBJ databases">
        <title>Genome assembly of Cystobacter fuscus DSM 2262.</title>
        <authorList>
            <person name="Sharma G."/>
            <person name="Khatri I."/>
            <person name="Kaur C."/>
            <person name="Mayilraj S."/>
            <person name="Subramanian S."/>
        </authorList>
    </citation>
    <scope>NUCLEOTIDE SEQUENCE [LARGE SCALE GENOMIC DNA]</scope>
    <source>
        <strain evidence="1">DSM 2262</strain>
    </source>
</reference>
<dbReference type="InterPro" id="IPR006652">
    <property type="entry name" value="Kelch_1"/>
</dbReference>
<dbReference type="EMBL" id="ANAH02000011">
    <property type="protein sequence ID" value="EPX60686.1"/>
    <property type="molecule type" value="Genomic_DNA"/>
</dbReference>
<dbReference type="OrthoDB" id="5525936at2"/>
<name>S9PC86_CYSF2</name>
<dbReference type="SUPFAM" id="SSF117281">
    <property type="entry name" value="Kelch motif"/>
    <property type="match status" value="1"/>
</dbReference>
<comment type="caution">
    <text evidence="1">The sequence shown here is derived from an EMBL/GenBank/DDBJ whole genome shotgun (WGS) entry which is preliminary data.</text>
</comment>
<protein>
    <submittedName>
        <fullName evidence="1">PKD domain protein</fullName>
    </submittedName>
</protein>
<evidence type="ECO:0000313" key="2">
    <source>
        <dbReference type="Proteomes" id="UP000011682"/>
    </source>
</evidence>
<dbReference type="SMART" id="SM00612">
    <property type="entry name" value="Kelch"/>
    <property type="match status" value="1"/>
</dbReference>
<proteinExistence type="predicted"/>
<dbReference type="InterPro" id="IPR015915">
    <property type="entry name" value="Kelch-typ_b-propeller"/>
</dbReference>
<dbReference type="Pfam" id="PF01344">
    <property type="entry name" value="Kelch_1"/>
    <property type="match status" value="1"/>
</dbReference>
<accession>S9PC86</accession>
<dbReference type="Proteomes" id="UP000011682">
    <property type="component" value="Unassembled WGS sequence"/>
</dbReference>
<dbReference type="AlphaFoldDB" id="S9PC86"/>
<gene>
    <name evidence="1" type="ORF">D187_001335</name>
</gene>
<dbReference type="RefSeq" id="WP_002626456.1">
    <property type="nucleotide sequence ID" value="NZ_ANAH02000011.1"/>
</dbReference>
<keyword evidence="2" id="KW-1185">Reference proteome</keyword>
<sequence>MKRGVVTGGSGWSGTLASAEVYDPATGTWSPTGSMATSRYRHTATLLRNGRVLVTGGSYSGTSELYTP</sequence>